<dbReference type="EMBL" id="CAJPWZ010002027">
    <property type="protein sequence ID" value="CAG2229496.1"/>
    <property type="molecule type" value="Genomic_DNA"/>
</dbReference>
<evidence type="ECO:0000259" key="3">
    <source>
        <dbReference type="Pfam" id="PF18738"/>
    </source>
</evidence>
<organism evidence="4 5">
    <name type="scientific">Mytilus edulis</name>
    <name type="common">Blue mussel</name>
    <dbReference type="NCBI Taxonomy" id="6550"/>
    <lineage>
        <taxon>Eukaryota</taxon>
        <taxon>Metazoa</taxon>
        <taxon>Spiralia</taxon>
        <taxon>Lophotrochozoa</taxon>
        <taxon>Mollusca</taxon>
        <taxon>Bivalvia</taxon>
        <taxon>Autobranchia</taxon>
        <taxon>Pteriomorphia</taxon>
        <taxon>Mytilida</taxon>
        <taxon>Mytiloidea</taxon>
        <taxon>Mytilidae</taxon>
        <taxon>Mytilinae</taxon>
        <taxon>Mytilus</taxon>
    </lineage>
</organism>
<protein>
    <recommendedName>
        <fullName evidence="3">DZIP3-like HEPN domain-containing protein</fullName>
    </recommendedName>
</protein>
<reference evidence="4" key="1">
    <citation type="submission" date="2021-03" db="EMBL/GenBank/DDBJ databases">
        <authorList>
            <person name="Bekaert M."/>
        </authorList>
    </citation>
    <scope>NUCLEOTIDE SEQUENCE</scope>
</reference>
<keyword evidence="5" id="KW-1185">Reference proteome</keyword>
<feature type="domain" description="DZIP3-like HEPN" evidence="3">
    <location>
        <begin position="6"/>
        <end position="85"/>
    </location>
</feature>
<evidence type="ECO:0000256" key="1">
    <source>
        <dbReference type="SAM" id="Coils"/>
    </source>
</evidence>
<proteinExistence type="predicted"/>
<sequence length="236" mass="26379">MTPRESAPITGWENLPQPGDTSTGADLARVKWYRNKLVHSEVGKLSPAGFTQYWGDLEGAIERLGGKTLLKEAQSAQHIVLDKSLTEMLNMVRICVNDVAEHAENIDNLQLDIENQKTIKMEHENKIERLHDSLQQGEGEALKLAYELSDHKGTIDKCQEEIEACSKEIEKMGHIMEGIQAKALEGQNKIDELTQHLVGLACKHDTKMKEFDEQIAIQGTQMAKHDVGKTVTVVKT</sequence>
<evidence type="ECO:0000313" key="4">
    <source>
        <dbReference type="EMBL" id="CAG2229496.1"/>
    </source>
</evidence>
<feature type="coiled-coil region" evidence="1">
    <location>
        <begin position="99"/>
        <end position="168"/>
    </location>
</feature>
<feature type="region of interest" description="Disordered" evidence="2">
    <location>
        <begin position="1"/>
        <end position="23"/>
    </location>
</feature>
<keyword evidence="1" id="KW-0175">Coiled coil</keyword>
<dbReference type="OrthoDB" id="6116322at2759"/>
<evidence type="ECO:0000313" key="5">
    <source>
        <dbReference type="Proteomes" id="UP000683360"/>
    </source>
</evidence>
<evidence type="ECO:0000256" key="2">
    <source>
        <dbReference type="SAM" id="MobiDB-lite"/>
    </source>
</evidence>
<dbReference type="Proteomes" id="UP000683360">
    <property type="component" value="Unassembled WGS sequence"/>
</dbReference>
<dbReference type="AlphaFoldDB" id="A0A8S3T7R4"/>
<gene>
    <name evidence="4" type="ORF">MEDL_42392</name>
</gene>
<dbReference type="Pfam" id="PF18738">
    <property type="entry name" value="HEPN_DZIP3"/>
    <property type="match status" value="1"/>
</dbReference>
<accession>A0A8S3T7R4</accession>
<name>A0A8S3T7R4_MYTED</name>
<dbReference type="InterPro" id="IPR041249">
    <property type="entry name" value="HEPN_DZIP3"/>
</dbReference>
<comment type="caution">
    <text evidence="4">The sequence shown here is derived from an EMBL/GenBank/DDBJ whole genome shotgun (WGS) entry which is preliminary data.</text>
</comment>